<gene>
    <name evidence="5" type="ORF">DWV00_21560</name>
</gene>
<evidence type="ECO:0000256" key="2">
    <source>
        <dbReference type="ARBA" id="ARBA00022679"/>
    </source>
</evidence>
<feature type="domain" description="GST N-terminal" evidence="4">
    <location>
        <begin position="1"/>
        <end position="81"/>
    </location>
</feature>
<evidence type="ECO:0000313" key="5">
    <source>
        <dbReference type="EMBL" id="RDU96852.1"/>
    </source>
</evidence>
<dbReference type="SUPFAM" id="SSF52833">
    <property type="entry name" value="Thioredoxin-like"/>
    <property type="match status" value="1"/>
</dbReference>
<dbReference type="AlphaFoldDB" id="A0A3D8JVM8"/>
<dbReference type="InterPro" id="IPR040079">
    <property type="entry name" value="Glutathione_S-Trfase"/>
</dbReference>
<dbReference type="Pfam" id="PF13409">
    <property type="entry name" value="GST_N_2"/>
    <property type="match status" value="1"/>
</dbReference>
<dbReference type="EMBL" id="QRGA01000012">
    <property type="protein sequence ID" value="RDU96852.1"/>
    <property type="molecule type" value="Genomic_DNA"/>
</dbReference>
<dbReference type="OrthoDB" id="9810080at2"/>
<accession>A0A3D8JVM8</accession>
<evidence type="ECO:0000259" key="4">
    <source>
        <dbReference type="PROSITE" id="PS50404"/>
    </source>
</evidence>
<dbReference type="GO" id="GO:0004601">
    <property type="term" value="F:peroxidase activity"/>
    <property type="evidence" value="ECO:0007669"/>
    <property type="project" value="UniProtKB-ARBA"/>
</dbReference>
<dbReference type="RefSeq" id="WP_115535641.1">
    <property type="nucleotide sequence ID" value="NZ_QRGA01000012.1"/>
</dbReference>
<name>A0A3D8JVM8_9BURK</name>
<protein>
    <recommendedName>
        <fullName evidence="1">glutathione transferase</fullName>
        <ecNumber evidence="1">2.5.1.18</ecNumber>
    </recommendedName>
</protein>
<proteinExistence type="predicted"/>
<evidence type="ECO:0000256" key="1">
    <source>
        <dbReference type="ARBA" id="ARBA00012452"/>
    </source>
</evidence>
<comment type="catalytic activity">
    <reaction evidence="3">
        <text>RX + glutathione = an S-substituted glutathione + a halide anion + H(+)</text>
        <dbReference type="Rhea" id="RHEA:16437"/>
        <dbReference type="ChEBI" id="CHEBI:15378"/>
        <dbReference type="ChEBI" id="CHEBI:16042"/>
        <dbReference type="ChEBI" id="CHEBI:17792"/>
        <dbReference type="ChEBI" id="CHEBI:57925"/>
        <dbReference type="ChEBI" id="CHEBI:90779"/>
        <dbReference type="EC" id="2.5.1.18"/>
    </reaction>
</comment>
<sequence length="222" mass="24455">MLTVHHLNNSRSQRVLWMLEELGIDYAIERYERDPATMLAPQSLRAVHPLGKSPVITDGGVTLAESGAILEYLAEQYGDGALAPAPGSPEYRNYRYWMHYAEGSAMPPLLLKLVTSRIANARMPFFAKPIARKIAASLDAGFVDPQLSLHFGYIAEALERSGWFVGDAFSVADIQMSFPLEAGAQRGPAAAHPSIRAFLERIHARPAYRRALEKGGPYAFAE</sequence>
<reference evidence="5 6" key="1">
    <citation type="submission" date="2018-08" db="EMBL/GenBank/DDBJ databases">
        <title>Paraburkholderia sp. DHOM06 isolated from forest soil.</title>
        <authorList>
            <person name="Gao Z.-H."/>
            <person name="Qiu L.-H."/>
        </authorList>
    </citation>
    <scope>NUCLEOTIDE SEQUENCE [LARGE SCALE GENOMIC DNA]</scope>
    <source>
        <strain evidence="5 6">DHOM06</strain>
    </source>
</reference>
<organism evidence="5 6">
    <name type="scientific">Trinickia dinghuensis</name>
    <dbReference type="NCBI Taxonomy" id="2291023"/>
    <lineage>
        <taxon>Bacteria</taxon>
        <taxon>Pseudomonadati</taxon>
        <taxon>Pseudomonadota</taxon>
        <taxon>Betaproteobacteria</taxon>
        <taxon>Burkholderiales</taxon>
        <taxon>Burkholderiaceae</taxon>
        <taxon>Trinickia</taxon>
    </lineage>
</organism>
<dbReference type="PANTHER" id="PTHR44051">
    <property type="entry name" value="GLUTATHIONE S-TRANSFERASE-RELATED"/>
    <property type="match status" value="1"/>
</dbReference>
<dbReference type="CDD" id="cd03046">
    <property type="entry name" value="GST_N_GTT1_like"/>
    <property type="match status" value="1"/>
</dbReference>
<dbReference type="Gene3D" id="3.40.30.10">
    <property type="entry name" value="Glutaredoxin"/>
    <property type="match status" value="1"/>
</dbReference>
<dbReference type="Pfam" id="PF00043">
    <property type="entry name" value="GST_C"/>
    <property type="match status" value="1"/>
</dbReference>
<dbReference type="GO" id="GO:0004364">
    <property type="term" value="F:glutathione transferase activity"/>
    <property type="evidence" value="ECO:0007669"/>
    <property type="project" value="UniProtKB-EC"/>
</dbReference>
<dbReference type="Proteomes" id="UP000256838">
    <property type="component" value="Unassembled WGS sequence"/>
</dbReference>
<dbReference type="FunFam" id="3.40.30.10:FF:000156">
    <property type="entry name" value="Glutathione S-transferase 1"/>
    <property type="match status" value="1"/>
</dbReference>
<comment type="caution">
    <text evidence="5">The sequence shown here is derived from an EMBL/GenBank/DDBJ whole genome shotgun (WGS) entry which is preliminary data.</text>
</comment>
<dbReference type="CDD" id="cd03189">
    <property type="entry name" value="GST_C_GTT1_like"/>
    <property type="match status" value="1"/>
</dbReference>
<dbReference type="Gene3D" id="1.20.1050.10">
    <property type="match status" value="1"/>
</dbReference>
<dbReference type="InterPro" id="IPR004045">
    <property type="entry name" value="Glutathione_S-Trfase_N"/>
</dbReference>
<dbReference type="SFLD" id="SFLDG00358">
    <property type="entry name" value="Main_(cytGST)"/>
    <property type="match status" value="1"/>
</dbReference>
<dbReference type="GO" id="GO:0005737">
    <property type="term" value="C:cytoplasm"/>
    <property type="evidence" value="ECO:0007669"/>
    <property type="project" value="UniProtKB-ARBA"/>
</dbReference>
<dbReference type="SUPFAM" id="SSF47616">
    <property type="entry name" value="GST C-terminal domain-like"/>
    <property type="match status" value="1"/>
</dbReference>
<dbReference type="SFLD" id="SFLDS00019">
    <property type="entry name" value="Glutathione_Transferase_(cytos"/>
    <property type="match status" value="1"/>
</dbReference>
<dbReference type="PROSITE" id="PS50404">
    <property type="entry name" value="GST_NTER"/>
    <property type="match status" value="1"/>
</dbReference>
<dbReference type="PANTHER" id="PTHR44051:SF9">
    <property type="entry name" value="GLUTATHIONE S-TRANSFERASE 1"/>
    <property type="match status" value="1"/>
</dbReference>
<dbReference type="InterPro" id="IPR004046">
    <property type="entry name" value="GST_C"/>
</dbReference>
<dbReference type="SFLD" id="SFLDG01150">
    <property type="entry name" value="Main.1:_Beta-like"/>
    <property type="match status" value="1"/>
</dbReference>
<dbReference type="EC" id="2.5.1.18" evidence="1"/>
<dbReference type="InterPro" id="IPR036249">
    <property type="entry name" value="Thioredoxin-like_sf"/>
</dbReference>
<dbReference type="InterPro" id="IPR036282">
    <property type="entry name" value="Glutathione-S-Trfase_C_sf"/>
</dbReference>
<keyword evidence="2 5" id="KW-0808">Transferase</keyword>
<keyword evidence="6" id="KW-1185">Reference proteome</keyword>
<evidence type="ECO:0000313" key="6">
    <source>
        <dbReference type="Proteomes" id="UP000256838"/>
    </source>
</evidence>
<evidence type="ECO:0000256" key="3">
    <source>
        <dbReference type="ARBA" id="ARBA00047960"/>
    </source>
</evidence>